<dbReference type="EC" id="2.4.1.-" evidence="4"/>
<protein>
    <recommendedName>
        <fullName evidence="4">Glycosyltransferase</fullName>
        <ecNumber evidence="4">2.4.1.-</ecNumber>
    </recommendedName>
</protein>
<sequence length="469" mass="52082">MKKAKVVLYPVIGVSHMIPMIQLAKSLINHNISIDIAVLNPPTMPVATSKLISKVSSTNPQISFTLLPVMLPSSNPSPTPFESLINLIRSNNIKLQSYLQYQMETSSIAALVMDFFCADALDVAHELGIPTYIFFPTGANNLAVFLHLPELASTWDRTKENVGKTPIVINGVPLIHASDLPREVLEISKDHELFINVFRRMRDANGILMNTFESLESRAVKTIKDGVSFPTGPAPPIYCIGPLVTAPDKGVTHPCLRWLDTQPKKSVVYVSFGSSGKFSIEKLREIAFGIEKSGHKFLWVVRNPPNDDPKEHYDPLAEPDLDALLPEGFLDRTKEQGIVVKSWAPQVEILNHDSIGGFVSHCGWSSILEAVINGVPVICWPLFAEQRMNRVFIVEEMKIGVELKGCDEGLVSRDELTEKVRWLMESEGGQELRNNVNAHRINGLEALREGGTSETAFLEFKENLKLQNA</sequence>
<keyword evidence="2 3" id="KW-0808">Transferase</keyword>
<dbReference type="AlphaFoldDB" id="A0A9Q0HKU9"/>
<gene>
    <name evidence="5" type="ORF">LUZ63_013734</name>
</gene>
<dbReference type="GO" id="GO:0035251">
    <property type="term" value="F:UDP-glucosyltransferase activity"/>
    <property type="evidence" value="ECO:0007669"/>
    <property type="project" value="InterPro"/>
</dbReference>
<dbReference type="FunFam" id="3.40.50.2000:FF:000020">
    <property type="entry name" value="Glycosyltransferase"/>
    <property type="match status" value="1"/>
</dbReference>
<dbReference type="OrthoDB" id="5835829at2759"/>
<comment type="similarity">
    <text evidence="1 3">Belongs to the UDP-glycosyltransferase family.</text>
</comment>
<evidence type="ECO:0000313" key="5">
    <source>
        <dbReference type="EMBL" id="KAJ1689579.1"/>
    </source>
</evidence>
<keyword evidence="3" id="KW-0328">Glycosyltransferase</keyword>
<keyword evidence="6" id="KW-1185">Reference proteome</keyword>
<comment type="caution">
    <text evidence="5">The sequence shown here is derived from an EMBL/GenBank/DDBJ whole genome shotgun (WGS) entry which is preliminary data.</text>
</comment>
<evidence type="ECO:0000256" key="3">
    <source>
        <dbReference type="RuleBase" id="RU003718"/>
    </source>
</evidence>
<dbReference type="EMBL" id="JAMQYH010000004">
    <property type="protein sequence ID" value="KAJ1689579.1"/>
    <property type="molecule type" value="Genomic_DNA"/>
</dbReference>
<dbReference type="CDD" id="cd03784">
    <property type="entry name" value="GT1_Gtf-like"/>
    <property type="match status" value="1"/>
</dbReference>
<dbReference type="SUPFAM" id="SSF53756">
    <property type="entry name" value="UDP-Glycosyltransferase/glycogen phosphorylase"/>
    <property type="match status" value="1"/>
</dbReference>
<dbReference type="InterPro" id="IPR035595">
    <property type="entry name" value="UDP_glycos_trans_CS"/>
</dbReference>
<dbReference type="PANTHER" id="PTHR48048">
    <property type="entry name" value="GLYCOSYLTRANSFERASE"/>
    <property type="match status" value="1"/>
</dbReference>
<evidence type="ECO:0000256" key="2">
    <source>
        <dbReference type="ARBA" id="ARBA00022679"/>
    </source>
</evidence>
<dbReference type="PANTHER" id="PTHR48048:SF89">
    <property type="entry name" value="GLYCOSYLTRANSFERASE"/>
    <property type="match status" value="1"/>
</dbReference>
<dbReference type="InterPro" id="IPR050481">
    <property type="entry name" value="UDP-glycosyltransf_plant"/>
</dbReference>
<organism evidence="5 6">
    <name type="scientific">Rhynchospora breviuscula</name>
    <dbReference type="NCBI Taxonomy" id="2022672"/>
    <lineage>
        <taxon>Eukaryota</taxon>
        <taxon>Viridiplantae</taxon>
        <taxon>Streptophyta</taxon>
        <taxon>Embryophyta</taxon>
        <taxon>Tracheophyta</taxon>
        <taxon>Spermatophyta</taxon>
        <taxon>Magnoliopsida</taxon>
        <taxon>Liliopsida</taxon>
        <taxon>Poales</taxon>
        <taxon>Cyperaceae</taxon>
        <taxon>Cyperoideae</taxon>
        <taxon>Rhynchosporeae</taxon>
        <taxon>Rhynchospora</taxon>
    </lineage>
</organism>
<dbReference type="Gene3D" id="3.40.50.2000">
    <property type="entry name" value="Glycogen Phosphorylase B"/>
    <property type="match status" value="2"/>
</dbReference>
<dbReference type="InterPro" id="IPR002213">
    <property type="entry name" value="UDP_glucos_trans"/>
</dbReference>
<evidence type="ECO:0000256" key="4">
    <source>
        <dbReference type="RuleBase" id="RU362057"/>
    </source>
</evidence>
<dbReference type="Pfam" id="PF00201">
    <property type="entry name" value="UDPGT"/>
    <property type="match status" value="1"/>
</dbReference>
<evidence type="ECO:0000313" key="6">
    <source>
        <dbReference type="Proteomes" id="UP001151287"/>
    </source>
</evidence>
<name>A0A9Q0HKU9_9POAL</name>
<accession>A0A9Q0HKU9</accession>
<dbReference type="PROSITE" id="PS00375">
    <property type="entry name" value="UDPGT"/>
    <property type="match status" value="1"/>
</dbReference>
<evidence type="ECO:0000256" key="1">
    <source>
        <dbReference type="ARBA" id="ARBA00009995"/>
    </source>
</evidence>
<dbReference type="Proteomes" id="UP001151287">
    <property type="component" value="Unassembled WGS sequence"/>
</dbReference>
<proteinExistence type="inferred from homology"/>
<reference evidence="5" key="1">
    <citation type="journal article" date="2022" name="Cell">
        <title>Repeat-based holocentromeres influence genome architecture and karyotype evolution.</title>
        <authorList>
            <person name="Hofstatter P.G."/>
            <person name="Thangavel G."/>
            <person name="Lux T."/>
            <person name="Neumann P."/>
            <person name="Vondrak T."/>
            <person name="Novak P."/>
            <person name="Zhang M."/>
            <person name="Costa L."/>
            <person name="Castellani M."/>
            <person name="Scott A."/>
            <person name="Toegelov H."/>
            <person name="Fuchs J."/>
            <person name="Mata-Sucre Y."/>
            <person name="Dias Y."/>
            <person name="Vanzela A.L.L."/>
            <person name="Huettel B."/>
            <person name="Almeida C.C.S."/>
            <person name="Simkova H."/>
            <person name="Souza G."/>
            <person name="Pedrosa-Harand A."/>
            <person name="Macas J."/>
            <person name="Mayer K.F.X."/>
            <person name="Houben A."/>
            <person name="Marques A."/>
        </authorList>
    </citation>
    <scope>NUCLEOTIDE SEQUENCE</scope>
    <source>
        <strain evidence="5">RhyBre1mFocal</strain>
    </source>
</reference>